<keyword evidence="12" id="KW-0963">Cytoplasm</keyword>
<dbReference type="GO" id="GO:0003852">
    <property type="term" value="F:2-isopropylmalate synthase activity"/>
    <property type="evidence" value="ECO:0007669"/>
    <property type="project" value="UniProtKB-UniRule"/>
</dbReference>
<dbReference type="Gene3D" id="3.20.20.70">
    <property type="entry name" value="Aldolase class I"/>
    <property type="match status" value="1"/>
</dbReference>
<dbReference type="GO" id="GO:0005829">
    <property type="term" value="C:cytosol"/>
    <property type="evidence" value="ECO:0007669"/>
    <property type="project" value="TreeGrafter"/>
</dbReference>
<dbReference type="InterPro" id="IPR054691">
    <property type="entry name" value="LeuA/HCS_post-cat"/>
</dbReference>
<dbReference type="InterPro" id="IPR050073">
    <property type="entry name" value="2-IPM_HCS-like"/>
</dbReference>
<dbReference type="SMART" id="SM00917">
    <property type="entry name" value="LeuA_dimer"/>
    <property type="match status" value="1"/>
</dbReference>
<organism evidence="14 15">
    <name type="scientific">Azorhizobium oxalatiphilum</name>
    <dbReference type="NCBI Taxonomy" id="980631"/>
    <lineage>
        <taxon>Bacteria</taxon>
        <taxon>Pseudomonadati</taxon>
        <taxon>Pseudomonadota</taxon>
        <taxon>Alphaproteobacteria</taxon>
        <taxon>Hyphomicrobiales</taxon>
        <taxon>Xanthobacteraceae</taxon>
        <taxon>Azorhizobium</taxon>
    </lineage>
</organism>
<dbReference type="InterPro" id="IPR013709">
    <property type="entry name" value="2-isopropylmalate_synth_dimer"/>
</dbReference>
<dbReference type="Pfam" id="PF22617">
    <property type="entry name" value="HCS_D2"/>
    <property type="match status" value="1"/>
</dbReference>
<evidence type="ECO:0000256" key="5">
    <source>
        <dbReference type="ARBA" id="ARBA00022430"/>
    </source>
</evidence>
<dbReference type="PROSITE" id="PS00815">
    <property type="entry name" value="AIPM_HOMOCIT_SYNTH_1"/>
    <property type="match status" value="1"/>
</dbReference>
<evidence type="ECO:0000256" key="6">
    <source>
        <dbReference type="ARBA" id="ARBA00022605"/>
    </source>
</evidence>
<feature type="binding site" evidence="12">
    <location>
        <position position="211"/>
    </location>
    <ligand>
        <name>Mn(2+)</name>
        <dbReference type="ChEBI" id="CHEBI:29035"/>
    </ligand>
</feature>
<evidence type="ECO:0000313" key="15">
    <source>
        <dbReference type="Proteomes" id="UP000606044"/>
    </source>
</evidence>
<feature type="domain" description="Pyruvate carboxyltransferase" evidence="13">
    <location>
        <begin position="14"/>
        <end position="276"/>
    </location>
</feature>
<feature type="binding site" evidence="12">
    <location>
        <position position="247"/>
    </location>
    <ligand>
        <name>Mn(2+)</name>
        <dbReference type="ChEBI" id="CHEBI:29035"/>
    </ligand>
</feature>
<comment type="similarity">
    <text evidence="2 12">Belongs to the alpha-IPM synthase/homocitrate synthase family. LeuA type 1 subfamily.</text>
</comment>
<dbReference type="SUPFAM" id="SSF110921">
    <property type="entry name" value="2-isopropylmalate synthase LeuA, allosteric (dimerisation) domain"/>
    <property type="match status" value="1"/>
</dbReference>
<dbReference type="PROSITE" id="PS00816">
    <property type="entry name" value="AIPM_HOMOCIT_SYNTH_2"/>
    <property type="match status" value="1"/>
</dbReference>
<comment type="cofactor">
    <cofactor evidence="12">
        <name>Mn(2+)</name>
        <dbReference type="ChEBI" id="CHEBI:29035"/>
    </cofactor>
</comment>
<dbReference type="EC" id="2.3.3.13" evidence="3 12"/>
<dbReference type="CDD" id="cd07940">
    <property type="entry name" value="DRE_TIM_IPMS"/>
    <property type="match status" value="1"/>
</dbReference>
<dbReference type="Pfam" id="PF00682">
    <property type="entry name" value="HMGL-like"/>
    <property type="match status" value="1"/>
</dbReference>
<name>A0A917FCG4_9HYPH</name>
<dbReference type="GO" id="GO:0030145">
    <property type="term" value="F:manganese ion binding"/>
    <property type="evidence" value="ECO:0007669"/>
    <property type="project" value="UniProtKB-UniRule"/>
</dbReference>
<dbReference type="InterPro" id="IPR005671">
    <property type="entry name" value="LeuA_bact_synth"/>
</dbReference>
<dbReference type="InterPro" id="IPR036230">
    <property type="entry name" value="LeuA_allosteric_dom_sf"/>
</dbReference>
<dbReference type="SUPFAM" id="SSF51569">
    <property type="entry name" value="Aldolase"/>
    <property type="match status" value="1"/>
</dbReference>
<reference evidence="14" key="2">
    <citation type="submission" date="2020-09" db="EMBL/GenBank/DDBJ databases">
        <authorList>
            <person name="Sun Q."/>
            <person name="Sedlacek I."/>
        </authorList>
    </citation>
    <scope>NUCLEOTIDE SEQUENCE</scope>
    <source>
        <strain evidence="14">CCM 7897</strain>
    </source>
</reference>
<keyword evidence="7 12" id="KW-0808">Transferase</keyword>
<comment type="pathway">
    <text evidence="1 12">Amino-acid biosynthesis; L-leucine biosynthesis; L-leucine from 3-methyl-2-oxobutanoate: step 1/4.</text>
</comment>
<evidence type="ECO:0000313" key="14">
    <source>
        <dbReference type="EMBL" id="GGF66009.1"/>
    </source>
</evidence>
<keyword evidence="6 12" id="KW-0028">Amino-acid biosynthesis</keyword>
<dbReference type="Gene3D" id="1.10.238.260">
    <property type="match status" value="1"/>
</dbReference>
<dbReference type="PANTHER" id="PTHR10277">
    <property type="entry name" value="HOMOCITRATE SYNTHASE-RELATED"/>
    <property type="match status" value="1"/>
</dbReference>
<evidence type="ECO:0000256" key="1">
    <source>
        <dbReference type="ARBA" id="ARBA00004689"/>
    </source>
</evidence>
<dbReference type="NCBIfam" id="NF002086">
    <property type="entry name" value="PRK00915.1-3"/>
    <property type="match status" value="1"/>
</dbReference>
<evidence type="ECO:0000256" key="7">
    <source>
        <dbReference type="ARBA" id="ARBA00022679"/>
    </source>
</evidence>
<dbReference type="InterPro" id="IPR000891">
    <property type="entry name" value="PYR_CT"/>
</dbReference>
<sequence>MTNAANANNASDRVIIFDTTLRDGEQCPGASMTLEEKLEVATLLDEMGVDVIEAGFPIASIGDFESVAEIARRMQRATVAGLARAIPADIARAGEAVRHAKRGRIHTFVSTSPIHLEHQMRKTQEEVLEIITATVTQARNLVEDVEWSGMDATRTPLDYLARCVEAAIKAGATTINLPDTVGYATPDEYRHMFRTMREKVPNADKAIFSVHCHNDLGLAVANSLAGVEGGARQIECTINGIGERAGNAALEEVAMALIVRRDALPYQTNIESRMLTRASKLVSAVTSFPVQYNKAIVGRNAFAHESGIHQDGMLKNNTTYEIMTPESVGVNKTSLVMGKHSGRAAFRDKLKALGYELGENALNDAFTRFKDLADRKKVIYDEDIEALVDQGIASAHERMKLISLSVIAGTRGPQRATMRMEVDGVIRTEEAEGNGPVDATFNAIKALVPHTAKLELYQVHAVTEGTDAQAEVSVRLEEDGKAVTARSADPDTLVASARAYVGALNKLSLKRTSLNAQAAAG</sequence>
<dbReference type="NCBIfam" id="TIGR00973">
    <property type="entry name" value="leuA_bact"/>
    <property type="match status" value="1"/>
</dbReference>
<keyword evidence="10 12" id="KW-0100">Branched-chain amino acid biosynthesis</keyword>
<evidence type="ECO:0000256" key="3">
    <source>
        <dbReference type="ARBA" id="ARBA00012973"/>
    </source>
</evidence>
<gene>
    <name evidence="12 14" type="primary">leuA</name>
    <name evidence="14" type="ORF">GCM10007301_27140</name>
</gene>
<dbReference type="FunFam" id="3.30.160.270:FF:000003">
    <property type="entry name" value="2-isopropylmalate synthase"/>
    <property type="match status" value="1"/>
</dbReference>
<dbReference type="PROSITE" id="PS50991">
    <property type="entry name" value="PYR_CT"/>
    <property type="match status" value="1"/>
</dbReference>
<evidence type="ECO:0000256" key="10">
    <source>
        <dbReference type="ARBA" id="ARBA00023304"/>
    </source>
</evidence>
<evidence type="ECO:0000256" key="12">
    <source>
        <dbReference type="HAMAP-Rule" id="MF_01025"/>
    </source>
</evidence>
<reference evidence="14" key="1">
    <citation type="journal article" date="2014" name="Int. J. Syst. Evol. Microbiol.">
        <title>Complete genome sequence of Corynebacterium casei LMG S-19264T (=DSM 44701T), isolated from a smear-ripened cheese.</title>
        <authorList>
            <consortium name="US DOE Joint Genome Institute (JGI-PGF)"/>
            <person name="Walter F."/>
            <person name="Albersmeier A."/>
            <person name="Kalinowski J."/>
            <person name="Ruckert C."/>
        </authorList>
    </citation>
    <scope>NUCLEOTIDE SEQUENCE</scope>
    <source>
        <strain evidence="14">CCM 7897</strain>
    </source>
</reference>
<feature type="region of interest" description="Regulatory domain" evidence="12">
    <location>
        <begin position="400"/>
        <end position="521"/>
    </location>
</feature>
<evidence type="ECO:0000256" key="9">
    <source>
        <dbReference type="ARBA" id="ARBA00023211"/>
    </source>
</evidence>
<dbReference type="FunFam" id="3.20.20.70:FF:000010">
    <property type="entry name" value="2-isopropylmalate synthase"/>
    <property type="match status" value="1"/>
</dbReference>
<proteinExistence type="inferred from homology"/>
<dbReference type="RefSeq" id="WP_188579347.1">
    <property type="nucleotide sequence ID" value="NZ_BMCT01000003.1"/>
</dbReference>
<dbReference type="NCBIfam" id="NF002087">
    <property type="entry name" value="PRK00915.1-4"/>
    <property type="match status" value="1"/>
</dbReference>
<dbReference type="GO" id="GO:0003985">
    <property type="term" value="F:acetyl-CoA C-acetyltransferase activity"/>
    <property type="evidence" value="ECO:0007669"/>
    <property type="project" value="UniProtKB-UniRule"/>
</dbReference>
<dbReference type="Proteomes" id="UP000606044">
    <property type="component" value="Unassembled WGS sequence"/>
</dbReference>
<dbReference type="PANTHER" id="PTHR10277:SF9">
    <property type="entry name" value="2-ISOPROPYLMALATE SYNTHASE 1, CHLOROPLASTIC-RELATED"/>
    <property type="match status" value="1"/>
</dbReference>
<evidence type="ECO:0000256" key="2">
    <source>
        <dbReference type="ARBA" id="ARBA00009396"/>
    </source>
</evidence>
<evidence type="ECO:0000256" key="4">
    <source>
        <dbReference type="ARBA" id="ARBA00018198"/>
    </source>
</evidence>
<dbReference type="GO" id="GO:0009098">
    <property type="term" value="P:L-leucine biosynthetic process"/>
    <property type="evidence" value="ECO:0007669"/>
    <property type="project" value="UniProtKB-UniRule"/>
</dbReference>
<feature type="binding site" evidence="12">
    <location>
        <position position="213"/>
    </location>
    <ligand>
        <name>Mn(2+)</name>
        <dbReference type="ChEBI" id="CHEBI:29035"/>
    </ligand>
</feature>
<comment type="subunit">
    <text evidence="12">Homodimer.</text>
</comment>
<evidence type="ECO:0000259" key="13">
    <source>
        <dbReference type="PROSITE" id="PS50991"/>
    </source>
</evidence>
<evidence type="ECO:0000256" key="11">
    <source>
        <dbReference type="ARBA" id="ARBA00029993"/>
    </source>
</evidence>
<protein>
    <recommendedName>
        <fullName evidence="4 12">2-isopropylmalate synthase</fullName>
        <ecNumber evidence="3 12">2.3.3.13</ecNumber>
    </recommendedName>
    <alternativeName>
        <fullName evidence="11 12">Alpha-IPM synthase</fullName>
    </alternativeName>
    <alternativeName>
        <fullName evidence="12">Alpha-isopropylmalate synthase</fullName>
    </alternativeName>
</protein>
<dbReference type="Gene3D" id="3.30.160.270">
    <property type="match status" value="1"/>
</dbReference>
<accession>A0A917FCG4</accession>
<comment type="catalytic activity">
    <reaction evidence="12">
        <text>3-methyl-2-oxobutanoate + acetyl-CoA + H2O = (2S)-2-isopropylmalate + CoA + H(+)</text>
        <dbReference type="Rhea" id="RHEA:21524"/>
        <dbReference type="ChEBI" id="CHEBI:1178"/>
        <dbReference type="ChEBI" id="CHEBI:11851"/>
        <dbReference type="ChEBI" id="CHEBI:15377"/>
        <dbReference type="ChEBI" id="CHEBI:15378"/>
        <dbReference type="ChEBI" id="CHEBI:57287"/>
        <dbReference type="ChEBI" id="CHEBI:57288"/>
        <dbReference type="EC" id="2.3.3.13"/>
    </reaction>
</comment>
<dbReference type="Pfam" id="PF08502">
    <property type="entry name" value="LeuA_dimer"/>
    <property type="match status" value="1"/>
</dbReference>
<dbReference type="EMBL" id="BMCT01000003">
    <property type="protein sequence ID" value="GGF66009.1"/>
    <property type="molecule type" value="Genomic_DNA"/>
</dbReference>
<keyword evidence="5 12" id="KW-0432">Leucine biosynthesis</keyword>
<dbReference type="AlphaFoldDB" id="A0A917FCG4"/>
<keyword evidence="8 12" id="KW-0479">Metal-binding</keyword>
<comment type="caution">
    <text evidence="14">The sequence shown here is derived from an EMBL/GenBank/DDBJ whole genome shotgun (WGS) entry which is preliminary data.</text>
</comment>
<comment type="function">
    <text evidence="12">Catalyzes the condensation of the acetyl group of acetyl-CoA with 3-methyl-2-oxobutanoate (2-ketoisovalerate) to form 3-carboxy-3-hydroxy-4-methylpentanoate (2-isopropylmalate).</text>
</comment>
<dbReference type="InterPro" id="IPR002034">
    <property type="entry name" value="AIPM/Hcit_synth_CS"/>
</dbReference>
<dbReference type="InterPro" id="IPR013785">
    <property type="entry name" value="Aldolase_TIM"/>
</dbReference>
<evidence type="ECO:0000256" key="8">
    <source>
        <dbReference type="ARBA" id="ARBA00022723"/>
    </source>
</evidence>
<keyword evidence="9 12" id="KW-0464">Manganese</keyword>
<dbReference type="HAMAP" id="MF_01025">
    <property type="entry name" value="LeuA_type1"/>
    <property type="match status" value="1"/>
</dbReference>
<dbReference type="FunFam" id="1.10.238.260:FF:000001">
    <property type="entry name" value="2-isopropylmalate synthase"/>
    <property type="match status" value="1"/>
</dbReference>
<keyword evidence="15" id="KW-1185">Reference proteome</keyword>
<feature type="binding site" evidence="12">
    <location>
        <position position="23"/>
    </location>
    <ligand>
        <name>Mn(2+)</name>
        <dbReference type="ChEBI" id="CHEBI:29035"/>
    </ligand>
</feature>